<reference evidence="1" key="2">
    <citation type="submission" date="2020-05" db="UniProtKB">
        <authorList>
            <consortium name="EnsemblMetazoa"/>
        </authorList>
    </citation>
    <scope>IDENTIFICATION</scope>
    <source>
        <strain evidence="1">IAEA</strain>
    </source>
</reference>
<protein>
    <submittedName>
        <fullName evidence="1">Uncharacterized protein</fullName>
    </submittedName>
</protein>
<name>A0A1B0BPI1_9MUSC</name>
<evidence type="ECO:0000313" key="1">
    <source>
        <dbReference type="EnsemblMetazoa" id="GPPI036459-PA"/>
    </source>
</evidence>
<organism evidence="1 2">
    <name type="scientific">Glossina palpalis gambiensis</name>
    <dbReference type="NCBI Taxonomy" id="67801"/>
    <lineage>
        <taxon>Eukaryota</taxon>
        <taxon>Metazoa</taxon>
        <taxon>Ecdysozoa</taxon>
        <taxon>Arthropoda</taxon>
        <taxon>Hexapoda</taxon>
        <taxon>Insecta</taxon>
        <taxon>Pterygota</taxon>
        <taxon>Neoptera</taxon>
        <taxon>Endopterygota</taxon>
        <taxon>Diptera</taxon>
        <taxon>Brachycera</taxon>
        <taxon>Muscomorpha</taxon>
        <taxon>Hippoboscoidea</taxon>
        <taxon>Glossinidae</taxon>
        <taxon>Glossina</taxon>
    </lineage>
</organism>
<dbReference type="AlphaFoldDB" id="A0A1B0BPI1"/>
<dbReference type="EMBL" id="JXJN01017964">
    <property type="status" value="NOT_ANNOTATED_CDS"/>
    <property type="molecule type" value="Genomic_DNA"/>
</dbReference>
<dbReference type="Proteomes" id="UP000092460">
    <property type="component" value="Unassembled WGS sequence"/>
</dbReference>
<proteinExistence type="predicted"/>
<reference evidence="2" key="1">
    <citation type="submission" date="2015-01" db="EMBL/GenBank/DDBJ databases">
        <authorList>
            <person name="Aksoy S."/>
            <person name="Warren W."/>
            <person name="Wilson R.K."/>
        </authorList>
    </citation>
    <scope>NUCLEOTIDE SEQUENCE [LARGE SCALE GENOMIC DNA]</scope>
    <source>
        <strain evidence="2">IAEA</strain>
    </source>
</reference>
<dbReference type="VEuPathDB" id="VectorBase:GPPI036459"/>
<dbReference type="EnsemblMetazoa" id="GPPI036459-RA">
    <property type="protein sequence ID" value="GPPI036459-PA"/>
    <property type="gene ID" value="GPPI036459"/>
</dbReference>
<keyword evidence="2" id="KW-1185">Reference proteome</keyword>
<sequence>FLWISEIKSTSHGDVDDVGDTSWLLAWPFIFRTSTMNANGLQTQTFRQMQRRSDMVNPTSLTLKDL</sequence>
<accession>A0A1B0BPI1</accession>
<evidence type="ECO:0000313" key="2">
    <source>
        <dbReference type="Proteomes" id="UP000092460"/>
    </source>
</evidence>